<proteinExistence type="predicted"/>
<evidence type="ECO:0000313" key="2">
    <source>
        <dbReference type="Proteomes" id="UP000325081"/>
    </source>
</evidence>
<keyword evidence="2" id="KW-1185">Reference proteome</keyword>
<protein>
    <submittedName>
        <fullName evidence="1">Response regulator</fullName>
    </submittedName>
</protein>
<accession>A0A5A7PJU6</accession>
<organism evidence="1 2">
    <name type="scientific">Striga asiatica</name>
    <name type="common">Asiatic witchweed</name>
    <name type="synonym">Buchnera asiatica</name>
    <dbReference type="NCBI Taxonomy" id="4170"/>
    <lineage>
        <taxon>Eukaryota</taxon>
        <taxon>Viridiplantae</taxon>
        <taxon>Streptophyta</taxon>
        <taxon>Embryophyta</taxon>
        <taxon>Tracheophyta</taxon>
        <taxon>Spermatophyta</taxon>
        <taxon>Magnoliopsida</taxon>
        <taxon>eudicotyledons</taxon>
        <taxon>Gunneridae</taxon>
        <taxon>Pentapetalae</taxon>
        <taxon>asterids</taxon>
        <taxon>lamiids</taxon>
        <taxon>Lamiales</taxon>
        <taxon>Orobanchaceae</taxon>
        <taxon>Buchnereae</taxon>
        <taxon>Striga</taxon>
    </lineage>
</organism>
<comment type="caution">
    <text evidence="1">The sequence shown here is derived from an EMBL/GenBank/DDBJ whole genome shotgun (WGS) entry which is preliminary data.</text>
</comment>
<dbReference type="Proteomes" id="UP000325081">
    <property type="component" value="Unassembled WGS sequence"/>
</dbReference>
<sequence>MNLERSEFKWGCVLENSIFEPSLGFEQSCIGPPVVLHSSHGVRLIPPRCETQDQCSYKQSQLSVLRDLSGHEEMAHERVVAVVSRPAITKFKTTSLKLLSVMLLSGSWLSSMNLDNMSGSINLRVTVTFAESNALANSLCGKFGANVPISTPNPTLHMESSLYYLHIYCLIIVGCLTEDFGKLKAILSENNCAKVPQILGCKLEASRFPLFSPKLPIDIENAVSKQHLHI</sequence>
<dbReference type="EMBL" id="BKCP01004650">
    <property type="protein sequence ID" value="GER32908.1"/>
    <property type="molecule type" value="Genomic_DNA"/>
</dbReference>
<evidence type="ECO:0000313" key="1">
    <source>
        <dbReference type="EMBL" id="GER32908.1"/>
    </source>
</evidence>
<dbReference type="AlphaFoldDB" id="A0A5A7PJU6"/>
<name>A0A5A7PJU6_STRAF</name>
<gene>
    <name evidence="1" type="ORF">STAS_09011</name>
</gene>
<reference evidence="2" key="1">
    <citation type="journal article" date="2019" name="Curr. Biol.">
        <title>Genome Sequence of Striga asiatica Provides Insight into the Evolution of Plant Parasitism.</title>
        <authorList>
            <person name="Yoshida S."/>
            <person name="Kim S."/>
            <person name="Wafula E.K."/>
            <person name="Tanskanen J."/>
            <person name="Kim Y.M."/>
            <person name="Honaas L."/>
            <person name="Yang Z."/>
            <person name="Spallek T."/>
            <person name="Conn C.E."/>
            <person name="Ichihashi Y."/>
            <person name="Cheong K."/>
            <person name="Cui S."/>
            <person name="Der J.P."/>
            <person name="Gundlach H."/>
            <person name="Jiao Y."/>
            <person name="Hori C."/>
            <person name="Ishida J.K."/>
            <person name="Kasahara H."/>
            <person name="Kiba T."/>
            <person name="Kim M.S."/>
            <person name="Koo N."/>
            <person name="Laohavisit A."/>
            <person name="Lee Y.H."/>
            <person name="Lumba S."/>
            <person name="McCourt P."/>
            <person name="Mortimer J.C."/>
            <person name="Mutuku J.M."/>
            <person name="Nomura T."/>
            <person name="Sasaki-Sekimoto Y."/>
            <person name="Seto Y."/>
            <person name="Wang Y."/>
            <person name="Wakatake T."/>
            <person name="Sakakibara H."/>
            <person name="Demura T."/>
            <person name="Yamaguchi S."/>
            <person name="Yoneyama K."/>
            <person name="Manabe R.I."/>
            <person name="Nelson D.C."/>
            <person name="Schulman A.H."/>
            <person name="Timko M.P."/>
            <person name="dePamphilis C.W."/>
            <person name="Choi D."/>
            <person name="Shirasu K."/>
        </authorList>
    </citation>
    <scope>NUCLEOTIDE SEQUENCE [LARGE SCALE GENOMIC DNA]</scope>
    <source>
        <strain evidence="2">cv. UVA1</strain>
    </source>
</reference>